<sequence length="288" mass="29703">MHAQVIGHSSTELWPSGCLGVSLSGPDAADPPAWLAELPGLGYSTIWLAGGALATLDPVQRVLAATHEIGVGTAVAPMSVHPADELVRRFRVLDEAYPDRLIIGTGDAGFGLAATERYLGELIPGVPRERTMLAALGPRKLALAARATAGALQLLVTPGQVAATRTVLGSDALLIVHQVAALAPDRARTREQIDATVGFLARLPGYAASLRRAGLSQAAIDGLGDELIDAVIAWGGADDIAARVTELRAAGADQIVLDASLGRDALAAIAEALDDTDQPSSVRIQNTS</sequence>
<reference evidence="1 2" key="1">
    <citation type="submission" date="2020-07" db="EMBL/GenBank/DDBJ databases">
        <title>Sequencing the genomes of 1000 actinobacteria strains.</title>
        <authorList>
            <person name="Klenk H.-P."/>
        </authorList>
    </citation>
    <scope>NUCLEOTIDE SEQUENCE [LARGE SCALE GENOMIC DNA]</scope>
    <source>
        <strain evidence="1 2">DSM 103164</strain>
    </source>
</reference>
<keyword evidence="2" id="KW-1185">Reference proteome</keyword>
<evidence type="ECO:0000313" key="1">
    <source>
        <dbReference type="EMBL" id="NYI71180.1"/>
    </source>
</evidence>
<gene>
    <name evidence="1" type="ORF">GGQ54_001740</name>
</gene>
<dbReference type="GO" id="GO:0016705">
    <property type="term" value="F:oxidoreductase activity, acting on paired donors, with incorporation or reduction of molecular oxygen"/>
    <property type="evidence" value="ECO:0007669"/>
    <property type="project" value="InterPro"/>
</dbReference>
<dbReference type="AlphaFoldDB" id="A0A7Z0IL19"/>
<evidence type="ECO:0000313" key="2">
    <source>
        <dbReference type="Proteomes" id="UP000527616"/>
    </source>
</evidence>
<organism evidence="1 2">
    <name type="scientific">Naumannella cuiyingiana</name>
    <dbReference type="NCBI Taxonomy" id="1347891"/>
    <lineage>
        <taxon>Bacteria</taxon>
        <taxon>Bacillati</taxon>
        <taxon>Actinomycetota</taxon>
        <taxon>Actinomycetes</taxon>
        <taxon>Propionibacteriales</taxon>
        <taxon>Propionibacteriaceae</taxon>
        <taxon>Naumannella</taxon>
    </lineage>
</organism>
<comment type="caution">
    <text evidence="1">The sequence shown here is derived from an EMBL/GenBank/DDBJ whole genome shotgun (WGS) entry which is preliminary data.</text>
</comment>
<name>A0A7Z0IL19_9ACTN</name>
<protein>
    <submittedName>
        <fullName evidence="1">Putative F420-dependent oxidoreductase</fullName>
    </submittedName>
</protein>
<dbReference type="InterPro" id="IPR036661">
    <property type="entry name" value="Luciferase-like_sf"/>
</dbReference>
<proteinExistence type="predicted"/>
<dbReference type="Proteomes" id="UP000527616">
    <property type="component" value="Unassembled WGS sequence"/>
</dbReference>
<dbReference type="RefSeq" id="WP_179445040.1">
    <property type="nucleotide sequence ID" value="NZ_JACBZS010000001.1"/>
</dbReference>
<accession>A0A7Z0IL19</accession>
<dbReference type="EMBL" id="JACBZS010000001">
    <property type="protein sequence ID" value="NYI71180.1"/>
    <property type="molecule type" value="Genomic_DNA"/>
</dbReference>
<dbReference type="SUPFAM" id="SSF51679">
    <property type="entry name" value="Bacterial luciferase-like"/>
    <property type="match status" value="1"/>
</dbReference>
<dbReference type="Gene3D" id="3.20.20.30">
    <property type="entry name" value="Luciferase-like domain"/>
    <property type="match status" value="2"/>
</dbReference>